<dbReference type="Pfam" id="PF00271">
    <property type="entry name" value="Helicase_C"/>
    <property type="match status" value="1"/>
</dbReference>
<evidence type="ECO:0000259" key="6">
    <source>
        <dbReference type="PROSITE" id="PS51194"/>
    </source>
</evidence>
<feature type="domain" description="Helicase ATP-binding" evidence="5">
    <location>
        <begin position="389"/>
        <end position="541"/>
    </location>
</feature>
<dbReference type="InterPro" id="IPR027417">
    <property type="entry name" value="P-loop_NTPase"/>
</dbReference>
<dbReference type="PROSITE" id="PS51192">
    <property type="entry name" value="HELICASE_ATP_BIND_1"/>
    <property type="match status" value="1"/>
</dbReference>
<evidence type="ECO:0000256" key="2">
    <source>
        <dbReference type="ARBA" id="ARBA00022840"/>
    </source>
</evidence>
<dbReference type="PROSITE" id="PS51194">
    <property type="entry name" value="HELICASE_CTER"/>
    <property type="match status" value="1"/>
</dbReference>
<dbReference type="InterPro" id="IPR011545">
    <property type="entry name" value="DEAD/DEAH_box_helicase_dom"/>
</dbReference>
<name>A0A4U2Q345_9BACL</name>
<keyword evidence="2" id="KW-0067">ATP-binding</keyword>
<sequence>MKITVYAVKYKGKWDIRLSVDIRVDMTWWLKGSDGQEDAVEKWVMLGRELPLPWGVKLCEVFKGSTNMKRWTMEQWRQYVLVLLKDELNAEPVDANQYLSGGIDAISIWDEVQGWTSDMESERNLEEQRFHASNMMCGRESEERKSTGVLYLEQRRHSNSEIEKLDMECVARQADVLADVLSGRQLLVPEAEALLAEAAPGLENVWRSAAQLAYLQGRLSFAAGLASYTRRSAARDLRCNRCGSGAMYRTGCASCGRKACAYCETCLALGRSRECSLLLRGAAKPAVSRTADAAPVAELERWGLSPAQRAAAEAALRFLAAPPGGVRGRARPESLWLRAGELLRRGMATRRGPSPAAAPQGNVLARDSSSGHSSPTTGEGVWHLPGFGGKADVEAERFLLWAVTGAGKTEMMFPLLQHVLELGGTALVATPRRDVVLELAPRLAIAFPQVSMVTLYGGSDERWQRGQLTLATTHQLLRYRQAFDLVVIDEIDAFPYHNDPMLAFAAQAVCKREGKFIYLSATPPLLLQKEAARGLLPHAKVPVRFHRHPLPVPFRLETTPVKHWLQKGRLPESLIQRLFVSIHRGAQVFVFVTRISQIQSLVELLIKRLPDIPIAGTSSQDEERSAKVRSFRATEIRVLVTTTILERGVTVPRSDVYVLDANSSLFDEASLVQMAGRAGRSKDDPCGVVVFTSSQWTRGQKRAIRQIKRMNALARKKGYLQEVKH</sequence>
<dbReference type="GO" id="GO:0043138">
    <property type="term" value="F:3'-5' DNA helicase activity"/>
    <property type="evidence" value="ECO:0007669"/>
    <property type="project" value="TreeGrafter"/>
</dbReference>
<dbReference type="GO" id="GO:0006270">
    <property type="term" value="P:DNA replication initiation"/>
    <property type="evidence" value="ECO:0007669"/>
    <property type="project" value="TreeGrafter"/>
</dbReference>
<dbReference type="InterPro" id="IPR001650">
    <property type="entry name" value="Helicase_C-like"/>
</dbReference>
<dbReference type="AlphaFoldDB" id="A0A4U2Q345"/>
<dbReference type="GO" id="GO:0005524">
    <property type="term" value="F:ATP binding"/>
    <property type="evidence" value="ECO:0007669"/>
    <property type="project" value="UniProtKB-KW"/>
</dbReference>
<dbReference type="SUPFAM" id="SSF52540">
    <property type="entry name" value="P-loop containing nucleoside triphosphate hydrolases"/>
    <property type="match status" value="1"/>
</dbReference>
<dbReference type="Proteomes" id="UP000308114">
    <property type="component" value="Unassembled WGS sequence"/>
</dbReference>
<keyword evidence="7" id="KW-0378">Hydrolase</keyword>
<dbReference type="Gene3D" id="3.40.50.300">
    <property type="entry name" value="P-loop containing nucleotide triphosphate hydrolases"/>
    <property type="match status" value="2"/>
</dbReference>
<dbReference type="SMART" id="SM00490">
    <property type="entry name" value="HELICc"/>
    <property type="match status" value="1"/>
</dbReference>
<evidence type="ECO:0000256" key="3">
    <source>
        <dbReference type="ARBA" id="ARBA00023125"/>
    </source>
</evidence>
<dbReference type="GO" id="GO:0006310">
    <property type="term" value="P:DNA recombination"/>
    <property type="evidence" value="ECO:0007669"/>
    <property type="project" value="TreeGrafter"/>
</dbReference>
<comment type="caution">
    <text evidence="7">The sequence shown here is derived from an EMBL/GenBank/DDBJ whole genome shotgun (WGS) entry which is preliminary data.</text>
</comment>
<evidence type="ECO:0000256" key="4">
    <source>
        <dbReference type="SAM" id="MobiDB-lite"/>
    </source>
</evidence>
<proteinExistence type="predicted"/>
<feature type="domain" description="Helicase C-terminal" evidence="6">
    <location>
        <begin position="574"/>
        <end position="725"/>
    </location>
</feature>
<dbReference type="RefSeq" id="WP_137060548.1">
    <property type="nucleotide sequence ID" value="NZ_PNXQ01000005.1"/>
</dbReference>
<dbReference type="GO" id="GO:0006302">
    <property type="term" value="P:double-strand break repair"/>
    <property type="evidence" value="ECO:0007669"/>
    <property type="project" value="TreeGrafter"/>
</dbReference>
<evidence type="ECO:0000313" key="7">
    <source>
        <dbReference type="EMBL" id="TKH45590.1"/>
    </source>
</evidence>
<dbReference type="GO" id="GO:0003677">
    <property type="term" value="F:DNA binding"/>
    <property type="evidence" value="ECO:0007669"/>
    <property type="project" value="UniProtKB-KW"/>
</dbReference>
<evidence type="ECO:0000256" key="1">
    <source>
        <dbReference type="ARBA" id="ARBA00022741"/>
    </source>
</evidence>
<keyword evidence="7" id="KW-0347">Helicase</keyword>
<protein>
    <submittedName>
        <fullName evidence="7">DNA/RNA helicase</fullName>
    </submittedName>
</protein>
<evidence type="ECO:0000313" key="8">
    <source>
        <dbReference type="Proteomes" id="UP000308114"/>
    </source>
</evidence>
<reference evidence="7 8" key="1">
    <citation type="submission" date="2018-01" db="EMBL/GenBank/DDBJ databases">
        <title>Bacillales members from the olive rhizosphere are effective biological control agents against Verticillium dahliae.</title>
        <authorList>
            <person name="Gomez-Lama C."/>
            <person name="Legarda G."/>
            <person name="Ruano-Rosa D."/>
            <person name="Pizarro-Tobias P."/>
            <person name="Valverde-Corredor A."/>
            <person name="Niqui J.L."/>
            <person name="Trivino J.C."/>
            <person name="Roca A."/>
            <person name="Mercado-Blanco J."/>
        </authorList>
    </citation>
    <scope>NUCLEOTIDE SEQUENCE [LARGE SCALE GENOMIC DNA]</scope>
    <source>
        <strain evidence="7 8">PIC167</strain>
    </source>
</reference>
<organism evidence="7 8">
    <name type="scientific">Paenibacillus terrae</name>
    <dbReference type="NCBI Taxonomy" id="159743"/>
    <lineage>
        <taxon>Bacteria</taxon>
        <taxon>Bacillati</taxon>
        <taxon>Bacillota</taxon>
        <taxon>Bacilli</taxon>
        <taxon>Bacillales</taxon>
        <taxon>Paenibacillaceae</taxon>
        <taxon>Paenibacillus</taxon>
    </lineage>
</organism>
<dbReference type="InterPro" id="IPR014001">
    <property type="entry name" value="Helicase_ATP-bd"/>
</dbReference>
<dbReference type="PANTHER" id="PTHR30580:SF1">
    <property type="entry name" value="COMF OPERON PROTEIN 1"/>
    <property type="match status" value="1"/>
</dbReference>
<evidence type="ECO:0000259" key="5">
    <source>
        <dbReference type="PROSITE" id="PS51192"/>
    </source>
</evidence>
<accession>A0A4U2Q345</accession>
<feature type="region of interest" description="Disordered" evidence="4">
    <location>
        <begin position="349"/>
        <end position="379"/>
    </location>
</feature>
<dbReference type="PANTHER" id="PTHR30580">
    <property type="entry name" value="PRIMOSOMAL PROTEIN N"/>
    <property type="match status" value="1"/>
</dbReference>
<keyword evidence="3" id="KW-0238">DNA-binding</keyword>
<dbReference type="SMART" id="SM00487">
    <property type="entry name" value="DEXDc"/>
    <property type="match status" value="1"/>
</dbReference>
<keyword evidence="1" id="KW-0547">Nucleotide-binding</keyword>
<gene>
    <name evidence="7" type="ORF">C1I60_03765</name>
</gene>
<dbReference type="Pfam" id="PF00270">
    <property type="entry name" value="DEAD"/>
    <property type="match status" value="1"/>
</dbReference>
<feature type="compositionally biased region" description="Polar residues" evidence="4">
    <location>
        <begin position="367"/>
        <end position="377"/>
    </location>
</feature>
<dbReference type="EMBL" id="PNXQ01000005">
    <property type="protein sequence ID" value="TKH45590.1"/>
    <property type="molecule type" value="Genomic_DNA"/>
</dbReference>